<name>A0A1H8AYY2_9PROT</name>
<dbReference type="GO" id="GO:0005509">
    <property type="term" value="F:calcium ion binding"/>
    <property type="evidence" value="ECO:0007669"/>
    <property type="project" value="InterPro"/>
</dbReference>
<dbReference type="AlphaFoldDB" id="A0A1H8AYY2"/>
<evidence type="ECO:0000256" key="10">
    <source>
        <dbReference type="ARBA" id="ARBA00022989"/>
    </source>
</evidence>
<dbReference type="InterPro" id="IPR018247">
    <property type="entry name" value="EF_Hand_1_Ca_BS"/>
</dbReference>
<evidence type="ECO:0000256" key="11">
    <source>
        <dbReference type="ARBA" id="ARBA00023136"/>
    </source>
</evidence>
<dbReference type="InterPro" id="IPR022170">
    <property type="entry name" value="MUL1-like"/>
</dbReference>
<dbReference type="GO" id="GO:0016874">
    <property type="term" value="F:ligase activity"/>
    <property type="evidence" value="ECO:0007669"/>
    <property type="project" value="UniProtKB-KW"/>
</dbReference>
<proteinExistence type="predicted"/>
<dbReference type="STRING" id="917.SAMN05216326_11520"/>
<dbReference type="Proteomes" id="UP000199459">
    <property type="component" value="Unassembled WGS sequence"/>
</dbReference>
<dbReference type="EC" id="2.3.2.27" evidence="3"/>
<keyword evidence="9" id="KW-0862">Zinc</keyword>
<evidence type="ECO:0000259" key="13">
    <source>
        <dbReference type="PROSITE" id="PS50222"/>
    </source>
</evidence>
<keyword evidence="5 12" id="KW-0812">Transmembrane</keyword>
<evidence type="ECO:0000256" key="12">
    <source>
        <dbReference type="SAM" id="Phobius"/>
    </source>
</evidence>
<keyword evidence="6" id="KW-0479">Metal-binding</keyword>
<keyword evidence="14" id="KW-0436">Ligase</keyword>
<evidence type="ECO:0000313" key="15">
    <source>
        <dbReference type="Proteomes" id="UP000199459"/>
    </source>
</evidence>
<sequence length="311" mass="36022">MISIESNALLNEDNQLFLLFAFTLMALVCFWLFFYYLKRARLIEDTPTSKIRSAAQGYVEIMGSVSMVSNQMLSAPLSGTTCVWFTYKIQQYRRTGKSSHWSTIEEKTSTEQFLIKDDTGTCVIDPEGAEVQTTYSRTWYGHTKKPSRANKSNNFFNIIIGKRYRYIERIIQADDILYALGDFKTKGGGRNVPGIHQMTGTVIREWRHNYKQILKHFDRDKNGTIDMNEWEEVRAAARHEAEKRRQELSRLPTVYSLGNTTKKQQPFILSTFGQQKLVKKYRQFAILSLIGLSVFTILAFTQYTDTQAIYL</sequence>
<keyword evidence="4" id="KW-0808">Transferase</keyword>
<keyword evidence="8" id="KW-0833">Ubl conjugation pathway</keyword>
<feature type="transmembrane region" description="Helical" evidence="12">
    <location>
        <begin position="16"/>
        <end position="37"/>
    </location>
</feature>
<dbReference type="InterPro" id="IPR002048">
    <property type="entry name" value="EF_hand_dom"/>
</dbReference>
<dbReference type="PROSITE" id="PS50222">
    <property type="entry name" value="EF_HAND_2"/>
    <property type="match status" value="1"/>
</dbReference>
<dbReference type="RefSeq" id="WP_090627306.1">
    <property type="nucleotide sequence ID" value="NZ_FOCP01000002.1"/>
</dbReference>
<accession>A0A1H8AYY2</accession>
<dbReference type="PROSITE" id="PS00018">
    <property type="entry name" value="EF_HAND_1"/>
    <property type="match status" value="1"/>
</dbReference>
<evidence type="ECO:0000256" key="4">
    <source>
        <dbReference type="ARBA" id="ARBA00022679"/>
    </source>
</evidence>
<evidence type="ECO:0000313" key="14">
    <source>
        <dbReference type="EMBL" id="SEM75981.1"/>
    </source>
</evidence>
<organism evidence="14 15">
    <name type="scientific">Nitrosomonas marina</name>
    <dbReference type="NCBI Taxonomy" id="917"/>
    <lineage>
        <taxon>Bacteria</taxon>
        <taxon>Pseudomonadati</taxon>
        <taxon>Pseudomonadota</taxon>
        <taxon>Betaproteobacteria</taxon>
        <taxon>Nitrosomonadales</taxon>
        <taxon>Nitrosomonadaceae</taxon>
        <taxon>Nitrosomonas</taxon>
    </lineage>
</organism>
<keyword evidence="7" id="KW-0863">Zinc-finger</keyword>
<dbReference type="EMBL" id="FOCP01000002">
    <property type="protein sequence ID" value="SEM75981.1"/>
    <property type="molecule type" value="Genomic_DNA"/>
</dbReference>
<dbReference type="OrthoDB" id="7013907at2"/>
<evidence type="ECO:0000256" key="7">
    <source>
        <dbReference type="ARBA" id="ARBA00022771"/>
    </source>
</evidence>
<evidence type="ECO:0000256" key="9">
    <source>
        <dbReference type="ARBA" id="ARBA00022833"/>
    </source>
</evidence>
<reference evidence="14 15" key="1">
    <citation type="submission" date="2016-10" db="EMBL/GenBank/DDBJ databases">
        <authorList>
            <person name="de Groot N.N."/>
        </authorList>
    </citation>
    <scope>NUCLEOTIDE SEQUENCE [LARGE SCALE GENOMIC DNA]</scope>
    <source>
        <strain evidence="14 15">Nm22</strain>
    </source>
</reference>
<evidence type="ECO:0000256" key="5">
    <source>
        <dbReference type="ARBA" id="ARBA00022692"/>
    </source>
</evidence>
<gene>
    <name evidence="14" type="ORF">SAMN05216325_10222</name>
</gene>
<protein>
    <recommendedName>
        <fullName evidence="3">RING-type E3 ubiquitin transferase</fullName>
        <ecNumber evidence="3">2.3.2.27</ecNumber>
    </recommendedName>
</protein>
<dbReference type="Pfam" id="PF12483">
    <property type="entry name" value="GIDE"/>
    <property type="match status" value="1"/>
</dbReference>
<dbReference type="GO" id="GO:0061630">
    <property type="term" value="F:ubiquitin protein ligase activity"/>
    <property type="evidence" value="ECO:0007669"/>
    <property type="project" value="UniProtKB-EC"/>
</dbReference>
<evidence type="ECO:0000256" key="2">
    <source>
        <dbReference type="ARBA" id="ARBA00004141"/>
    </source>
</evidence>
<dbReference type="GO" id="GO:0008270">
    <property type="term" value="F:zinc ion binding"/>
    <property type="evidence" value="ECO:0007669"/>
    <property type="project" value="UniProtKB-KW"/>
</dbReference>
<dbReference type="GO" id="GO:0016567">
    <property type="term" value="P:protein ubiquitination"/>
    <property type="evidence" value="ECO:0007669"/>
    <property type="project" value="InterPro"/>
</dbReference>
<feature type="domain" description="EF-hand" evidence="13">
    <location>
        <begin position="205"/>
        <end position="240"/>
    </location>
</feature>
<comment type="catalytic activity">
    <reaction evidence="1">
        <text>S-ubiquitinyl-[E2 ubiquitin-conjugating enzyme]-L-cysteine + [acceptor protein]-L-lysine = [E2 ubiquitin-conjugating enzyme]-L-cysteine + N(6)-ubiquitinyl-[acceptor protein]-L-lysine.</text>
        <dbReference type="EC" id="2.3.2.27"/>
    </reaction>
</comment>
<evidence type="ECO:0000256" key="8">
    <source>
        <dbReference type="ARBA" id="ARBA00022786"/>
    </source>
</evidence>
<evidence type="ECO:0000256" key="1">
    <source>
        <dbReference type="ARBA" id="ARBA00000900"/>
    </source>
</evidence>
<dbReference type="GO" id="GO:0016020">
    <property type="term" value="C:membrane"/>
    <property type="evidence" value="ECO:0007669"/>
    <property type="project" value="UniProtKB-SubCell"/>
</dbReference>
<keyword evidence="10 12" id="KW-1133">Transmembrane helix</keyword>
<evidence type="ECO:0000256" key="6">
    <source>
        <dbReference type="ARBA" id="ARBA00022723"/>
    </source>
</evidence>
<comment type="subcellular location">
    <subcellularLocation>
        <location evidence="2">Membrane</location>
        <topology evidence="2">Multi-pass membrane protein</topology>
    </subcellularLocation>
</comment>
<feature type="transmembrane region" description="Helical" evidence="12">
    <location>
        <begin position="284"/>
        <end position="303"/>
    </location>
</feature>
<evidence type="ECO:0000256" key="3">
    <source>
        <dbReference type="ARBA" id="ARBA00012483"/>
    </source>
</evidence>
<keyword evidence="11 12" id="KW-0472">Membrane</keyword>